<dbReference type="Proteomes" id="UP000837803">
    <property type="component" value="Unassembled WGS sequence"/>
</dbReference>
<sequence>MKKLTCYVFLLLALQLVFISCKSTKSREEQGAIAKLWHNTNAHYNGYFNAREIMDETLLVLNEQHADNYNQRLEMFPFLAAESVAGVSEELDRAIEKVAIVVKKHPYSNWTDDSYLLVGQAQLIKQDYESAERTLSFAATEFRPRPPKKKVKKGQKADESEEEFESRREVESSQAQSRRDQLQARRDAQRERQRTIKQRDKERKEAQREREKERKEKIRNRKRGIRTPTKVTSDTTQVEGLDNEPDPVADELFAEAEEGPVGMISIFGNRNAADADGGEYGKKSGSYILKHRPAHQEIRLWLAWTLIKRDNFDRAQIILDDLRNDRSTYASVRRKAIAVQAYYYLQQQRPEEAIPYLEAAAEVAEERNERARYYYIAGQLYQELNQPGAALAAFEQVVAAKPAYEFELGARINMAQNAYLSGSGSPDEAIRQLERMAREEKNLEYESQLYYAMAGIAMRSGDDAGGADYLRRALDSPYGGGATRIEAYQLLGDMAYGQEDYLPAKRYYDSTLQVMADTDGRYFTTSDRRDRLSGVARSLEEITLRDSLLRIGTLAEPDRRRWAEEVFELRRATNSAANFSTPATQGSINIRNPAASASTLSGSSFWGYDNQVIRRGSRDFSRTWGDRSLEDNWRRSNRTDASLFTDVDDNLAAGAPSNAEVALVTEEEINAILADIPVDAQTQATMRDQLADAYFTLGREYRDRVENNARAIEAFETLDRKFPGSKYEAESWYYLYLLHTTEKDAAAAGRYAARLAENYPDSKFARLANDPSYAQQLVGEAGQRARMYEVAYQAFEQENYARANQLITGAMPDLPEGDPLLPRYALLQAMVTGKLEGRAAYISSLQQLVAQYNDTPEQTRAREILRLLGETGARLPGRATAVAGGKFRESMDEIHYVLVVFDDREAQLNELKDKLEAYNEKYNKTDRLRSTPIFIGQDNEVPVLVLRRFKTGQDAQAYYRSTQQHQTEFLNDVGQSFTVYPVSQTNYREILKARSFDGYGDFFQSNY</sequence>
<keyword evidence="2" id="KW-0175">Coiled coil</keyword>
<evidence type="ECO:0008006" key="7">
    <source>
        <dbReference type="Google" id="ProtNLM"/>
    </source>
</evidence>
<dbReference type="SUPFAM" id="SSF48452">
    <property type="entry name" value="TPR-like"/>
    <property type="match status" value="1"/>
</dbReference>
<evidence type="ECO:0000313" key="5">
    <source>
        <dbReference type="EMBL" id="CAH0998992.1"/>
    </source>
</evidence>
<feature type="signal peptide" evidence="4">
    <location>
        <begin position="1"/>
        <end position="19"/>
    </location>
</feature>
<protein>
    <recommendedName>
        <fullName evidence="7">Tetratricopeptide repeat protein</fullName>
    </recommendedName>
</protein>
<feature type="compositionally biased region" description="Basic and acidic residues" evidence="3">
    <location>
        <begin position="165"/>
        <end position="216"/>
    </location>
</feature>
<dbReference type="EMBL" id="CAKLPZ010000001">
    <property type="protein sequence ID" value="CAH0998992.1"/>
    <property type="molecule type" value="Genomic_DNA"/>
</dbReference>
<feature type="repeat" description="TPR" evidence="1">
    <location>
        <begin position="371"/>
        <end position="404"/>
    </location>
</feature>
<feature type="compositionally biased region" description="Polar residues" evidence="3">
    <location>
        <begin position="229"/>
        <end position="238"/>
    </location>
</feature>
<organism evidence="5 6">
    <name type="scientific">Neolewinella maritima</name>
    <dbReference type="NCBI Taxonomy" id="1383882"/>
    <lineage>
        <taxon>Bacteria</taxon>
        <taxon>Pseudomonadati</taxon>
        <taxon>Bacteroidota</taxon>
        <taxon>Saprospiria</taxon>
        <taxon>Saprospirales</taxon>
        <taxon>Lewinellaceae</taxon>
        <taxon>Neolewinella</taxon>
    </lineage>
</organism>
<dbReference type="SMART" id="SM00028">
    <property type="entry name" value="TPR"/>
    <property type="match status" value="3"/>
</dbReference>
<keyword evidence="4" id="KW-0732">Signal</keyword>
<feature type="compositionally biased region" description="Basic residues" evidence="3">
    <location>
        <begin position="145"/>
        <end position="154"/>
    </location>
</feature>
<dbReference type="Gene3D" id="1.25.40.10">
    <property type="entry name" value="Tetratricopeptide repeat domain"/>
    <property type="match status" value="2"/>
</dbReference>
<evidence type="ECO:0000313" key="6">
    <source>
        <dbReference type="Proteomes" id="UP000837803"/>
    </source>
</evidence>
<feature type="region of interest" description="Disordered" evidence="3">
    <location>
        <begin position="139"/>
        <end position="246"/>
    </location>
</feature>
<evidence type="ECO:0000256" key="2">
    <source>
        <dbReference type="SAM" id="Coils"/>
    </source>
</evidence>
<dbReference type="InterPro" id="IPR019734">
    <property type="entry name" value="TPR_rpt"/>
</dbReference>
<keyword evidence="6" id="KW-1185">Reference proteome</keyword>
<feature type="coiled-coil region" evidence="2">
    <location>
        <begin position="901"/>
        <end position="928"/>
    </location>
</feature>
<keyword evidence="1" id="KW-0802">TPR repeat</keyword>
<dbReference type="Pfam" id="PF13424">
    <property type="entry name" value="TPR_12"/>
    <property type="match status" value="1"/>
</dbReference>
<gene>
    <name evidence="5" type="ORF">LEM8419_00285</name>
</gene>
<evidence type="ECO:0000256" key="3">
    <source>
        <dbReference type="SAM" id="MobiDB-lite"/>
    </source>
</evidence>
<dbReference type="PROSITE" id="PS51257">
    <property type="entry name" value="PROKAR_LIPOPROTEIN"/>
    <property type="match status" value="1"/>
</dbReference>
<dbReference type="PROSITE" id="PS50005">
    <property type="entry name" value="TPR"/>
    <property type="match status" value="1"/>
</dbReference>
<proteinExistence type="predicted"/>
<accession>A0ABN8F489</accession>
<feature type="chain" id="PRO_5047395810" description="Tetratricopeptide repeat protein" evidence="4">
    <location>
        <begin position="20"/>
        <end position="1007"/>
    </location>
</feature>
<evidence type="ECO:0000256" key="1">
    <source>
        <dbReference type="PROSITE-ProRule" id="PRU00339"/>
    </source>
</evidence>
<name>A0ABN8F489_9BACT</name>
<evidence type="ECO:0000256" key="4">
    <source>
        <dbReference type="SAM" id="SignalP"/>
    </source>
</evidence>
<dbReference type="InterPro" id="IPR011990">
    <property type="entry name" value="TPR-like_helical_dom_sf"/>
</dbReference>
<comment type="caution">
    <text evidence="5">The sequence shown here is derived from an EMBL/GenBank/DDBJ whole genome shotgun (WGS) entry which is preliminary data.</text>
</comment>
<reference evidence="5" key="1">
    <citation type="submission" date="2021-12" db="EMBL/GenBank/DDBJ databases">
        <authorList>
            <person name="Rodrigo-Torres L."/>
            <person name="Arahal R. D."/>
            <person name="Lucena T."/>
        </authorList>
    </citation>
    <scope>NUCLEOTIDE SEQUENCE</scope>
    <source>
        <strain evidence="5">CECT 8419</strain>
    </source>
</reference>